<feature type="domain" description="PepSY" evidence="1">
    <location>
        <begin position="45"/>
        <end position="97"/>
    </location>
</feature>
<feature type="domain" description="PepSY" evidence="1">
    <location>
        <begin position="109"/>
        <end position="167"/>
    </location>
</feature>
<gene>
    <name evidence="2" type="ORF">ACFSY7_00185</name>
</gene>
<evidence type="ECO:0000259" key="1">
    <source>
        <dbReference type="Pfam" id="PF03413"/>
    </source>
</evidence>
<dbReference type="Proteomes" id="UP001597568">
    <property type="component" value="Unassembled WGS sequence"/>
</dbReference>
<reference evidence="3" key="1">
    <citation type="journal article" date="2019" name="Int. J. Syst. Evol. Microbiol.">
        <title>The Global Catalogue of Microorganisms (GCM) 10K type strain sequencing project: providing services to taxonomists for standard genome sequencing and annotation.</title>
        <authorList>
            <consortium name="The Broad Institute Genomics Platform"/>
            <consortium name="The Broad Institute Genome Sequencing Center for Infectious Disease"/>
            <person name="Wu L."/>
            <person name="Ma J."/>
        </authorList>
    </citation>
    <scope>NUCLEOTIDE SEQUENCE [LARGE SCALE GENOMIC DNA]</scope>
    <source>
        <strain evidence="3">KCTC 33522</strain>
    </source>
</reference>
<dbReference type="RefSeq" id="WP_020188985.1">
    <property type="nucleotide sequence ID" value="NZ_JBHUOR010000002.1"/>
</dbReference>
<evidence type="ECO:0000313" key="2">
    <source>
        <dbReference type="EMBL" id="MFD2866957.1"/>
    </source>
</evidence>
<dbReference type="EMBL" id="JBHUOR010000002">
    <property type="protein sequence ID" value="MFD2866957.1"/>
    <property type="molecule type" value="Genomic_DNA"/>
</dbReference>
<dbReference type="Gene3D" id="3.10.450.40">
    <property type="match status" value="2"/>
</dbReference>
<keyword evidence="3" id="KW-1185">Reference proteome</keyword>
<sequence length="172" mass="18942">MKKALFTTALIGTLGISGIIGYAATNAEQPAANTESAVAISNDTVTLAEAQKIALQEVKGQMIKSEQDDDGFEFDIRDGDYVYEVEVQQRSGDVVKVEKDYEPQGDVTVTEAEAKEIALLKVPNGEIVKLELDHDDGQANYEVEIVKDNYEHEIEINAVTGKIVEYERDTEE</sequence>
<evidence type="ECO:0000313" key="3">
    <source>
        <dbReference type="Proteomes" id="UP001597568"/>
    </source>
</evidence>
<accession>A0ABW5XW34</accession>
<name>A0ABW5XW34_9BACL</name>
<comment type="caution">
    <text evidence="2">The sequence shown here is derived from an EMBL/GenBank/DDBJ whole genome shotgun (WGS) entry which is preliminary data.</text>
</comment>
<protein>
    <submittedName>
        <fullName evidence="2">PepSY domain-containing protein</fullName>
    </submittedName>
</protein>
<dbReference type="Pfam" id="PF03413">
    <property type="entry name" value="PepSY"/>
    <property type="match status" value="2"/>
</dbReference>
<proteinExistence type="predicted"/>
<organism evidence="2 3">
    <name type="scientific">Kurthia populi</name>
    <dbReference type="NCBI Taxonomy" id="1562132"/>
    <lineage>
        <taxon>Bacteria</taxon>
        <taxon>Bacillati</taxon>
        <taxon>Bacillota</taxon>
        <taxon>Bacilli</taxon>
        <taxon>Bacillales</taxon>
        <taxon>Caryophanaceae</taxon>
        <taxon>Kurthia</taxon>
    </lineage>
</organism>
<dbReference type="InterPro" id="IPR025711">
    <property type="entry name" value="PepSY"/>
</dbReference>